<evidence type="ECO:0000313" key="10">
    <source>
        <dbReference type="Proteomes" id="UP000281553"/>
    </source>
</evidence>
<dbReference type="PANTHER" id="PTHR12930:SF0">
    <property type="entry name" value="RING FINGER PROTEIN 113B"/>
    <property type="match status" value="1"/>
</dbReference>
<dbReference type="InterPro" id="IPR039971">
    <property type="entry name" value="CWC24-like"/>
</dbReference>
<evidence type="ECO:0000259" key="8">
    <source>
        <dbReference type="PROSITE" id="PS50103"/>
    </source>
</evidence>
<organism evidence="9 10">
    <name type="scientific">Dibothriocephalus latus</name>
    <name type="common">Fish tapeworm</name>
    <name type="synonym">Diphyllobothrium latum</name>
    <dbReference type="NCBI Taxonomy" id="60516"/>
    <lineage>
        <taxon>Eukaryota</taxon>
        <taxon>Metazoa</taxon>
        <taxon>Spiralia</taxon>
        <taxon>Lophotrochozoa</taxon>
        <taxon>Platyhelminthes</taxon>
        <taxon>Cestoda</taxon>
        <taxon>Eucestoda</taxon>
        <taxon>Diphyllobothriidea</taxon>
        <taxon>Diphyllobothriidae</taxon>
        <taxon>Dibothriocephalus</taxon>
    </lineage>
</organism>
<dbReference type="InterPro" id="IPR001623">
    <property type="entry name" value="DnaJ_domain"/>
</dbReference>
<dbReference type="AlphaFoldDB" id="A0A3P7MDE6"/>
<dbReference type="GO" id="GO:0005684">
    <property type="term" value="C:U2-type spliceosomal complex"/>
    <property type="evidence" value="ECO:0007669"/>
    <property type="project" value="TreeGrafter"/>
</dbReference>
<evidence type="ECO:0000256" key="4">
    <source>
        <dbReference type="PROSITE-ProRule" id="PRU00723"/>
    </source>
</evidence>
<evidence type="ECO:0000313" key="9">
    <source>
        <dbReference type="EMBL" id="VDN15911.1"/>
    </source>
</evidence>
<dbReference type="InterPro" id="IPR036855">
    <property type="entry name" value="Znf_CCCH_sf"/>
</dbReference>
<dbReference type="CDD" id="cd06257">
    <property type="entry name" value="DnaJ"/>
    <property type="match status" value="1"/>
</dbReference>
<name>A0A3P7MDE6_DIBLA</name>
<evidence type="ECO:0000256" key="2">
    <source>
        <dbReference type="ARBA" id="ARBA00022771"/>
    </source>
</evidence>
<protein>
    <recommendedName>
        <fullName evidence="11">C3H1-type domain-containing protein</fullName>
    </recommendedName>
</protein>
<feature type="non-terminal residue" evidence="9">
    <location>
        <position position="1"/>
    </location>
</feature>
<feature type="compositionally biased region" description="Acidic residues" evidence="6">
    <location>
        <begin position="194"/>
        <end position="203"/>
    </location>
</feature>
<keyword evidence="1 4" id="KW-0479">Metal-binding</keyword>
<dbReference type="Pfam" id="PF00642">
    <property type="entry name" value="zf-CCCH"/>
    <property type="match status" value="1"/>
</dbReference>
<dbReference type="EMBL" id="UYRU01064036">
    <property type="protein sequence ID" value="VDN15911.1"/>
    <property type="molecule type" value="Genomic_DNA"/>
</dbReference>
<evidence type="ECO:0000259" key="7">
    <source>
        <dbReference type="PROSITE" id="PS50076"/>
    </source>
</evidence>
<sequence>TQSGPKDQGATAISEIDTDFNHDAQSLFIQSQKIDKACFSLFDYKETGFCSFGDSCKFLHDRSDYKHGWQIDQEVAEGTYGVEGVDDRYEIKDDEGDDDADDHLPLKCMICRGDYKDPVVTRCYACTEDTKGTFKIAKDLLARIAAIKAKCKAVSEEEEEAEEAGHPCHHDKDDHPCKTVHEHVHNEHYISSSELEDSSDDDALSSSKTNYPTLTRLEGAQPQAPEYCDKPMDDFYQLFGCGPSDNLQNIRSTLRKEMLLCHPDKCQSLSAEEQRERRDRYDVLHRAWKIFGDDDKRRRYNALLLQAKLQEDSAQRPIQAEVLFSDFLGAADIDYNSVDPEEVLEYPCRCGGAYSIRVKETNNKKPQHNQDAASPSEEECAPFQLPTDVAKETTKRKAICLKTALAIVERCGRNPITPEMVASIVSQLSILSFFSLLFWP</sequence>
<keyword evidence="5" id="KW-0175">Coiled coil</keyword>
<evidence type="ECO:0008006" key="11">
    <source>
        <dbReference type="Google" id="ProtNLM"/>
    </source>
</evidence>
<accession>A0A3P7MDE6</accession>
<dbReference type="SMART" id="SM00271">
    <property type="entry name" value="DnaJ"/>
    <property type="match status" value="1"/>
</dbReference>
<feature type="region of interest" description="Disordered" evidence="6">
    <location>
        <begin position="191"/>
        <end position="211"/>
    </location>
</feature>
<feature type="zinc finger region" description="C3H1-type" evidence="4">
    <location>
        <begin position="32"/>
        <end position="63"/>
    </location>
</feature>
<dbReference type="SUPFAM" id="SSF46565">
    <property type="entry name" value="Chaperone J-domain"/>
    <property type="match status" value="1"/>
</dbReference>
<evidence type="ECO:0000256" key="1">
    <source>
        <dbReference type="ARBA" id="ARBA00022723"/>
    </source>
</evidence>
<dbReference type="PROSITE" id="PS50103">
    <property type="entry name" value="ZF_C3H1"/>
    <property type="match status" value="1"/>
</dbReference>
<keyword evidence="2 4" id="KW-0863">Zinc-finger</keyword>
<feature type="coiled-coil region" evidence="5">
    <location>
        <begin position="137"/>
        <end position="164"/>
    </location>
</feature>
<dbReference type="OrthoDB" id="25761at2759"/>
<dbReference type="PANTHER" id="PTHR12930">
    <property type="entry name" value="ZINC FINGER PROTEIN 183"/>
    <property type="match status" value="1"/>
</dbReference>
<keyword evidence="3 4" id="KW-0862">Zinc</keyword>
<evidence type="ECO:0000256" key="6">
    <source>
        <dbReference type="SAM" id="MobiDB-lite"/>
    </source>
</evidence>
<dbReference type="PROSITE" id="PS50076">
    <property type="entry name" value="DNAJ_2"/>
    <property type="match status" value="1"/>
</dbReference>
<feature type="domain" description="J" evidence="7">
    <location>
        <begin position="234"/>
        <end position="304"/>
    </location>
</feature>
<dbReference type="SUPFAM" id="SSF90229">
    <property type="entry name" value="CCCH zinc finger"/>
    <property type="match status" value="1"/>
</dbReference>
<dbReference type="Pfam" id="PF00226">
    <property type="entry name" value="DnaJ"/>
    <property type="match status" value="1"/>
</dbReference>
<keyword evidence="10" id="KW-1185">Reference proteome</keyword>
<proteinExistence type="predicted"/>
<dbReference type="InterPro" id="IPR036869">
    <property type="entry name" value="J_dom_sf"/>
</dbReference>
<gene>
    <name evidence="9" type="ORF">DILT_LOCUS11742</name>
</gene>
<dbReference type="GO" id="GO:0008270">
    <property type="term" value="F:zinc ion binding"/>
    <property type="evidence" value="ECO:0007669"/>
    <property type="project" value="UniProtKB-KW"/>
</dbReference>
<dbReference type="Gene3D" id="1.10.287.110">
    <property type="entry name" value="DnaJ domain"/>
    <property type="match status" value="1"/>
</dbReference>
<dbReference type="GO" id="GO:0034247">
    <property type="term" value="P:snoRNA splicing"/>
    <property type="evidence" value="ECO:0007669"/>
    <property type="project" value="TreeGrafter"/>
</dbReference>
<evidence type="ECO:0000256" key="3">
    <source>
        <dbReference type="ARBA" id="ARBA00022833"/>
    </source>
</evidence>
<dbReference type="Proteomes" id="UP000281553">
    <property type="component" value="Unassembled WGS sequence"/>
</dbReference>
<feature type="domain" description="C3H1-type" evidence="8">
    <location>
        <begin position="32"/>
        <end position="63"/>
    </location>
</feature>
<reference evidence="9 10" key="1">
    <citation type="submission" date="2018-11" db="EMBL/GenBank/DDBJ databases">
        <authorList>
            <consortium name="Pathogen Informatics"/>
        </authorList>
    </citation>
    <scope>NUCLEOTIDE SEQUENCE [LARGE SCALE GENOMIC DNA]</scope>
</reference>
<dbReference type="InterPro" id="IPR000571">
    <property type="entry name" value="Znf_CCCH"/>
</dbReference>
<evidence type="ECO:0000256" key="5">
    <source>
        <dbReference type="SAM" id="Coils"/>
    </source>
</evidence>